<dbReference type="PANTHER" id="PTHR43000">
    <property type="entry name" value="DTDP-D-GLUCOSE 4,6-DEHYDRATASE-RELATED"/>
    <property type="match status" value="1"/>
</dbReference>
<dbReference type="AlphaFoldDB" id="A0A6A8AA90"/>
<proteinExistence type="inferred from homology"/>
<protein>
    <submittedName>
        <fullName evidence="4">NAD-dependent epimerase/dehydratase family protein</fullName>
    </submittedName>
</protein>
<name>A0A6A8AA90_9HYPH</name>
<comment type="pathway">
    <text evidence="1">Bacterial outer membrane biogenesis; LPS O-antigen biosynthesis.</text>
</comment>
<dbReference type="Proteomes" id="UP000435138">
    <property type="component" value="Unassembled WGS sequence"/>
</dbReference>
<reference evidence="4 5" key="1">
    <citation type="submission" date="2019-11" db="EMBL/GenBank/DDBJ databases">
        <title>Genome analysis of Rhizobacterium cereale a novel genus and species isolated from maize roots in North Spain.</title>
        <authorList>
            <person name="Menendez E."/>
            <person name="Flores-Felix J.D."/>
            <person name="Ramirez-Bahena M.-H."/>
            <person name="Igual J.M."/>
            <person name="Garcia-Fraile P."/>
            <person name="Peix A."/>
            <person name="Velazquez E."/>
        </authorList>
    </citation>
    <scope>NUCLEOTIDE SEQUENCE [LARGE SCALE GENOMIC DNA]</scope>
    <source>
        <strain evidence="4 5">RZME27</strain>
    </source>
</reference>
<comment type="similarity">
    <text evidence="2">Belongs to the NAD(P)-dependent epimerase/dehydratase family.</text>
</comment>
<evidence type="ECO:0000256" key="1">
    <source>
        <dbReference type="ARBA" id="ARBA00005125"/>
    </source>
</evidence>
<organism evidence="4 5">
    <name type="scientific">Endobacterium cereale</name>
    <dbReference type="NCBI Taxonomy" id="2663029"/>
    <lineage>
        <taxon>Bacteria</taxon>
        <taxon>Pseudomonadati</taxon>
        <taxon>Pseudomonadota</taxon>
        <taxon>Alphaproteobacteria</taxon>
        <taxon>Hyphomicrobiales</taxon>
        <taxon>Rhizobiaceae</taxon>
        <taxon>Endobacterium</taxon>
    </lineage>
</organism>
<comment type="caution">
    <text evidence="4">The sequence shown here is derived from an EMBL/GenBank/DDBJ whole genome shotgun (WGS) entry which is preliminary data.</text>
</comment>
<dbReference type="Gene3D" id="3.40.50.720">
    <property type="entry name" value="NAD(P)-binding Rossmann-like Domain"/>
    <property type="match status" value="1"/>
</dbReference>
<feature type="domain" description="NAD-dependent epimerase/dehydratase" evidence="3">
    <location>
        <begin position="44"/>
        <end position="264"/>
    </location>
</feature>
<dbReference type="InterPro" id="IPR036291">
    <property type="entry name" value="NAD(P)-bd_dom_sf"/>
</dbReference>
<keyword evidence="5" id="KW-1185">Reference proteome</keyword>
<evidence type="ECO:0000313" key="4">
    <source>
        <dbReference type="EMBL" id="MQY46858.1"/>
    </source>
</evidence>
<dbReference type="SUPFAM" id="SSF51735">
    <property type="entry name" value="NAD(P)-binding Rossmann-fold domains"/>
    <property type="match status" value="1"/>
</dbReference>
<evidence type="ECO:0000313" key="5">
    <source>
        <dbReference type="Proteomes" id="UP000435138"/>
    </source>
</evidence>
<accession>A0A6A8AA90</accession>
<dbReference type="EMBL" id="WIXI01000042">
    <property type="protein sequence ID" value="MQY46858.1"/>
    <property type="molecule type" value="Genomic_DNA"/>
</dbReference>
<sequence length="333" mass="36457">MISGASVELVKAGCSDVTRFCGVTKSVGRNGTSSQIWEAALSNILVTGASGFIGTRLCTLLRERGDRAFAASKEISQNFDSCPFDLADANLIQTAVERADPDVIIHLAALGTVTGTDPKAYYDINALGTERLLDAMDKLGRRTRFILVSTAGVYGNQDASVLSEEMSPLPVHHYGFSKFIAERLTHMAADRHDITIVRPFNVIGKGQRGNFIVPKLVDHFHRRAPVVKLGNIDVTRDYINLDAACSVLIEAIDTPQTFNEVINLCSGRETSLRELIQHLTDITGHTIEIETVPQFTRANEVWHLVGSAVKLDRLLPNRLAPLPVREVLEEIVG</sequence>
<dbReference type="Pfam" id="PF01370">
    <property type="entry name" value="Epimerase"/>
    <property type="match status" value="1"/>
</dbReference>
<evidence type="ECO:0000256" key="2">
    <source>
        <dbReference type="ARBA" id="ARBA00007637"/>
    </source>
</evidence>
<gene>
    <name evidence="4" type="ORF">GAO09_12540</name>
</gene>
<dbReference type="Gene3D" id="3.90.25.10">
    <property type="entry name" value="UDP-galactose 4-epimerase, domain 1"/>
    <property type="match status" value="1"/>
</dbReference>
<evidence type="ECO:0000259" key="3">
    <source>
        <dbReference type="Pfam" id="PF01370"/>
    </source>
</evidence>
<dbReference type="InterPro" id="IPR001509">
    <property type="entry name" value="Epimerase_deHydtase"/>
</dbReference>